<dbReference type="PANTHER" id="PTHR22792">
    <property type="entry name" value="LUPUS LA PROTEIN-RELATED"/>
    <property type="match status" value="1"/>
</dbReference>
<keyword evidence="6" id="KW-1185">Reference proteome</keyword>
<protein>
    <submittedName>
        <fullName evidence="5">La-related protein 1C isoform B</fullName>
    </submittedName>
</protein>
<dbReference type="PANTHER" id="PTHR22792:SF147">
    <property type="entry name" value="LA-RELATED PROTEIN 6 LA RNA-BINDING DOMAIN PROTEIN"/>
    <property type="match status" value="1"/>
</dbReference>
<evidence type="ECO:0000256" key="3">
    <source>
        <dbReference type="SAM" id="MobiDB-lite"/>
    </source>
</evidence>
<proteinExistence type="predicted"/>
<dbReference type="InterPro" id="IPR036388">
    <property type="entry name" value="WH-like_DNA-bd_sf"/>
</dbReference>
<evidence type="ECO:0000259" key="4">
    <source>
        <dbReference type="PROSITE" id="PS50961"/>
    </source>
</evidence>
<feature type="compositionally biased region" description="Polar residues" evidence="3">
    <location>
        <begin position="140"/>
        <end position="180"/>
    </location>
</feature>
<sequence length="447" mass="48064">MVTAAKSSNHHSPPSAPSPAQPSDANSPKFRRKNLPSPWVQLVHGGEPQPGSGIHQSPPSSSSSSSSLVADQAPEVDNSNTVGDVDSSDGAEGNADRSKKLVWNKPSNGVVVETGPVMGAAESWPTLLASTKGSAKLPPESSSNTVIDYGSLSTSPQGPMASQSPQKQATTNAKPNSAPNYNVPGRQRSMKRVGGSSSTVSDPSQGNFSNPPPPPPPPPFPVYQLPPVSYCNMVPGVPDPAPRDHYRNNNWDAGPMVGGFVPAMNGYRGSSRRGYFGPHPRGDGSYHNSYGSRRDHQDRGNYVNTRDAFVPQPRMPPRGLPRHTPPPTTAAAFVGPQPIGPFAKPIGFPEFYYYQPVTVEQFTGMSFFAHSPPPTPFFSAAESPLSNMIVYQIEYYFSDANLVKDAFLRSKMDEQGWVPVTLIADFPRVSYLCLVKLYFLHLLCGAF</sequence>
<dbReference type="EMBL" id="QZWG01000017">
    <property type="protein sequence ID" value="RZB58751.1"/>
    <property type="molecule type" value="Genomic_DNA"/>
</dbReference>
<dbReference type="Gene3D" id="1.10.10.10">
    <property type="entry name" value="Winged helix-like DNA-binding domain superfamily/Winged helix DNA-binding domain"/>
    <property type="match status" value="1"/>
</dbReference>
<feature type="region of interest" description="Disordered" evidence="3">
    <location>
        <begin position="275"/>
        <end position="300"/>
    </location>
</feature>
<feature type="domain" description="HTH La-type RNA-binding" evidence="4">
    <location>
        <begin position="379"/>
        <end position="447"/>
    </location>
</feature>
<keyword evidence="1 2" id="KW-0694">RNA-binding</keyword>
<dbReference type="Pfam" id="PF05383">
    <property type="entry name" value="La"/>
    <property type="match status" value="1"/>
</dbReference>
<organism evidence="5 6">
    <name type="scientific">Glycine soja</name>
    <name type="common">Wild soybean</name>
    <dbReference type="NCBI Taxonomy" id="3848"/>
    <lineage>
        <taxon>Eukaryota</taxon>
        <taxon>Viridiplantae</taxon>
        <taxon>Streptophyta</taxon>
        <taxon>Embryophyta</taxon>
        <taxon>Tracheophyta</taxon>
        <taxon>Spermatophyta</taxon>
        <taxon>Magnoliopsida</taxon>
        <taxon>eudicotyledons</taxon>
        <taxon>Gunneridae</taxon>
        <taxon>Pentapetalae</taxon>
        <taxon>rosids</taxon>
        <taxon>fabids</taxon>
        <taxon>Fabales</taxon>
        <taxon>Fabaceae</taxon>
        <taxon>Papilionoideae</taxon>
        <taxon>50 kb inversion clade</taxon>
        <taxon>NPAAA clade</taxon>
        <taxon>indigoferoid/millettioid clade</taxon>
        <taxon>Phaseoleae</taxon>
        <taxon>Glycine</taxon>
        <taxon>Glycine subgen. Soja</taxon>
    </lineage>
</organism>
<dbReference type="Proteomes" id="UP000289340">
    <property type="component" value="Chromosome 17"/>
</dbReference>
<feature type="compositionally biased region" description="Pro residues" evidence="3">
    <location>
        <begin position="210"/>
        <end position="221"/>
    </location>
</feature>
<evidence type="ECO:0000256" key="2">
    <source>
        <dbReference type="PROSITE-ProRule" id="PRU00332"/>
    </source>
</evidence>
<feature type="region of interest" description="Disordered" evidence="3">
    <location>
        <begin position="1"/>
        <end position="116"/>
    </location>
</feature>
<feature type="compositionally biased region" description="Low complexity" evidence="3">
    <location>
        <begin position="57"/>
        <end position="67"/>
    </location>
</feature>
<evidence type="ECO:0000313" key="5">
    <source>
        <dbReference type="EMBL" id="RZB58751.1"/>
    </source>
</evidence>
<dbReference type="PROSITE" id="PS50961">
    <property type="entry name" value="HTH_LA"/>
    <property type="match status" value="1"/>
</dbReference>
<dbReference type="AlphaFoldDB" id="A0A445GC96"/>
<evidence type="ECO:0000313" key="6">
    <source>
        <dbReference type="Proteomes" id="UP000289340"/>
    </source>
</evidence>
<comment type="caution">
    <text evidence="5">The sequence shown here is derived from an EMBL/GenBank/DDBJ whole genome shotgun (WGS) entry which is preliminary data.</text>
</comment>
<gene>
    <name evidence="5" type="ORF">D0Y65_047038</name>
</gene>
<dbReference type="GO" id="GO:0003723">
    <property type="term" value="F:RNA binding"/>
    <property type="evidence" value="ECO:0007669"/>
    <property type="project" value="UniProtKB-UniRule"/>
</dbReference>
<accession>A0A445GC96</accession>
<dbReference type="InterPro" id="IPR045180">
    <property type="entry name" value="La_dom_prot"/>
</dbReference>
<name>A0A445GC96_GLYSO</name>
<dbReference type="SUPFAM" id="SSF46785">
    <property type="entry name" value="Winged helix' DNA-binding domain"/>
    <property type="match status" value="1"/>
</dbReference>
<dbReference type="SMART" id="SM00715">
    <property type="entry name" value="LA"/>
    <property type="match status" value="1"/>
</dbReference>
<evidence type="ECO:0000256" key="1">
    <source>
        <dbReference type="ARBA" id="ARBA00022884"/>
    </source>
</evidence>
<reference evidence="5 6" key="1">
    <citation type="submission" date="2018-09" db="EMBL/GenBank/DDBJ databases">
        <title>A high-quality reference genome of wild soybean provides a powerful tool to mine soybean genomes.</title>
        <authorList>
            <person name="Xie M."/>
            <person name="Chung C.Y.L."/>
            <person name="Li M.-W."/>
            <person name="Wong F.-L."/>
            <person name="Chan T.-F."/>
            <person name="Lam H.-M."/>
        </authorList>
    </citation>
    <scope>NUCLEOTIDE SEQUENCE [LARGE SCALE GENOMIC DNA]</scope>
    <source>
        <strain evidence="6">cv. W05</strain>
        <tissue evidence="5">Hypocotyl of etiolated seedlings</tissue>
    </source>
</reference>
<dbReference type="InterPro" id="IPR036390">
    <property type="entry name" value="WH_DNA-bd_sf"/>
</dbReference>
<dbReference type="CDD" id="cd07323">
    <property type="entry name" value="LAM"/>
    <property type="match status" value="1"/>
</dbReference>
<feature type="region of interest" description="Disordered" evidence="3">
    <location>
        <begin position="131"/>
        <end position="221"/>
    </location>
</feature>
<feature type="compositionally biased region" description="Polar residues" evidence="3">
    <location>
        <begin position="195"/>
        <end position="209"/>
    </location>
</feature>
<feature type="compositionally biased region" description="Low complexity" evidence="3">
    <location>
        <begin position="1"/>
        <end position="13"/>
    </location>
</feature>
<dbReference type="InterPro" id="IPR006630">
    <property type="entry name" value="La_HTH"/>
</dbReference>